<evidence type="ECO:0000313" key="3">
    <source>
        <dbReference type="Proteomes" id="UP001148614"/>
    </source>
</evidence>
<feature type="region of interest" description="Disordered" evidence="1">
    <location>
        <begin position="1"/>
        <end position="41"/>
    </location>
</feature>
<gene>
    <name evidence="2" type="ORF">NPX13_g9391</name>
</gene>
<keyword evidence="3" id="KW-1185">Reference proteome</keyword>
<proteinExistence type="predicted"/>
<dbReference type="VEuPathDB" id="FungiDB:F4678DRAFT_470299"/>
<dbReference type="AlphaFoldDB" id="A0A9W8N6X3"/>
<feature type="region of interest" description="Disordered" evidence="1">
    <location>
        <begin position="83"/>
        <end position="114"/>
    </location>
</feature>
<evidence type="ECO:0000256" key="1">
    <source>
        <dbReference type="SAM" id="MobiDB-lite"/>
    </source>
</evidence>
<reference evidence="2" key="1">
    <citation type="submission" date="2022-07" db="EMBL/GenBank/DDBJ databases">
        <title>Genome Sequence of Xylaria arbuscula.</title>
        <authorList>
            <person name="Buettner E."/>
        </authorList>
    </citation>
    <scope>NUCLEOTIDE SEQUENCE</scope>
    <source>
        <strain evidence="2">VT107</strain>
    </source>
</reference>
<organism evidence="2 3">
    <name type="scientific">Xylaria arbuscula</name>
    <dbReference type="NCBI Taxonomy" id="114810"/>
    <lineage>
        <taxon>Eukaryota</taxon>
        <taxon>Fungi</taxon>
        <taxon>Dikarya</taxon>
        <taxon>Ascomycota</taxon>
        <taxon>Pezizomycotina</taxon>
        <taxon>Sordariomycetes</taxon>
        <taxon>Xylariomycetidae</taxon>
        <taxon>Xylariales</taxon>
        <taxon>Xylariaceae</taxon>
        <taxon>Xylaria</taxon>
    </lineage>
</organism>
<evidence type="ECO:0000313" key="2">
    <source>
        <dbReference type="EMBL" id="KAJ3560183.1"/>
    </source>
</evidence>
<dbReference type="Proteomes" id="UP001148614">
    <property type="component" value="Unassembled WGS sequence"/>
</dbReference>
<accession>A0A9W8N6X3</accession>
<feature type="compositionally biased region" description="Low complexity" evidence="1">
    <location>
        <begin position="85"/>
        <end position="95"/>
    </location>
</feature>
<sequence>MAHHATKQSSRTPIAESDTPSPTPKTKRRRRMHISPQPGSLYDILHDNAGKQLYVRPLSWSDLHTKLLGCRFVQLPALDTPAPASSIPEPYSTSPSPSPPTLPHWSPLKKAPNDDRNVNMSKILGYLMTFNKPEEAKNRAMRAMLSNFYPQTFMYPQDEVDLSLRFGACRYPRSIRCQLLYNHIYPSLNMMSFDSTTTWSANHSASQTLSSTISTSNEPSILAYINRSRIHHIRTSCHNIIRGPQGISNDPVQRLQALRAKALLPQNRDEDAYLIAVVLALAQQSTYPGNSTNHGFAPRDVKVHVLTIAEEEDSFIVYTAIVPSALLSMFHEPDVAPTGDSQIQVEYARVPAWPVEDLQERLGAALGPDIIGDVIPPPTYHYEDQTTSSVAASPMSFYQASGSKRKRGVFSEVMNASFYEDRESDGPKDAPAKRRRLLETKSRRCSVIA</sequence>
<name>A0A9W8N6X3_9PEZI</name>
<comment type="caution">
    <text evidence="2">The sequence shown here is derived from an EMBL/GenBank/DDBJ whole genome shotgun (WGS) entry which is preliminary data.</text>
</comment>
<protein>
    <submittedName>
        <fullName evidence="2">Uncharacterized protein</fullName>
    </submittedName>
</protein>
<dbReference type="EMBL" id="JANPWZ010002295">
    <property type="protein sequence ID" value="KAJ3560183.1"/>
    <property type="molecule type" value="Genomic_DNA"/>
</dbReference>